<evidence type="ECO:0000256" key="9">
    <source>
        <dbReference type="PROSITE-ProRule" id="PRU00552"/>
    </source>
</evidence>
<dbReference type="Gene3D" id="3.40.1190.20">
    <property type="match status" value="1"/>
</dbReference>
<dbReference type="CDD" id="cd01169">
    <property type="entry name" value="HMPP_kinase"/>
    <property type="match status" value="1"/>
</dbReference>
<comment type="subcellular location">
    <subcellularLocation>
        <location evidence="1">Nucleus</location>
    </subcellularLocation>
</comment>
<dbReference type="Gene3D" id="3.40.50.300">
    <property type="entry name" value="P-loop containing nucleotide triphosphate hydrolases"/>
    <property type="match status" value="2"/>
</dbReference>
<evidence type="ECO:0000256" key="10">
    <source>
        <dbReference type="SAM" id="MobiDB-lite"/>
    </source>
</evidence>
<dbReference type="InterPro" id="IPR027574">
    <property type="entry name" value="Thiaminase_II"/>
</dbReference>
<dbReference type="GO" id="GO:0008972">
    <property type="term" value="F:phosphomethylpyrimidine kinase activity"/>
    <property type="evidence" value="ECO:0007669"/>
    <property type="project" value="InterPro"/>
</dbReference>
<accession>A0A8H8S964</accession>
<dbReference type="InterPro" id="IPR011545">
    <property type="entry name" value="DEAD/DEAH_box_helicase_dom"/>
</dbReference>
<keyword evidence="5 14" id="KW-0347">Helicase</keyword>
<evidence type="ECO:0000256" key="5">
    <source>
        <dbReference type="ARBA" id="ARBA00022806"/>
    </source>
</evidence>
<dbReference type="InterPro" id="IPR014014">
    <property type="entry name" value="RNA_helicase_DEAD_Q_motif"/>
</dbReference>
<dbReference type="PROSITE" id="PS51192">
    <property type="entry name" value="HELICASE_ATP_BIND_1"/>
    <property type="match status" value="1"/>
</dbReference>
<dbReference type="InterPro" id="IPR029056">
    <property type="entry name" value="Ribokinase-like"/>
</dbReference>
<keyword evidence="15" id="KW-1185">Reference proteome</keyword>
<evidence type="ECO:0000256" key="2">
    <source>
        <dbReference type="ARBA" id="ARBA00012552"/>
    </source>
</evidence>
<organism evidence="14 15">
    <name type="scientific">Lachnellula occidentalis</name>
    <dbReference type="NCBI Taxonomy" id="215460"/>
    <lineage>
        <taxon>Eukaryota</taxon>
        <taxon>Fungi</taxon>
        <taxon>Dikarya</taxon>
        <taxon>Ascomycota</taxon>
        <taxon>Pezizomycotina</taxon>
        <taxon>Leotiomycetes</taxon>
        <taxon>Helotiales</taxon>
        <taxon>Lachnaceae</taxon>
        <taxon>Lachnellula</taxon>
    </lineage>
</organism>
<feature type="domain" description="Helicase C-terminal" evidence="12">
    <location>
        <begin position="920"/>
        <end position="1067"/>
    </location>
</feature>
<dbReference type="Proteomes" id="UP000443090">
    <property type="component" value="Unassembled WGS sequence"/>
</dbReference>
<dbReference type="SUPFAM" id="SSF53613">
    <property type="entry name" value="Ribokinase-like"/>
    <property type="match status" value="1"/>
</dbReference>
<feature type="compositionally biased region" description="Gly residues" evidence="10">
    <location>
        <begin position="1069"/>
        <end position="1099"/>
    </location>
</feature>
<name>A0A8H8S964_9HELO</name>
<dbReference type="GO" id="GO:0003676">
    <property type="term" value="F:nucleic acid binding"/>
    <property type="evidence" value="ECO:0007669"/>
    <property type="project" value="InterPro"/>
</dbReference>
<dbReference type="AlphaFoldDB" id="A0A8H8S964"/>
<dbReference type="GO" id="GO:0050334">
    <property type="term" value="F:thiaminase activity"/>
    <property type="evidence" value="ECO:0007669"/>
    <property type="project" value="InterPro"/>
</dbReference>
<dbReference type="Pfam" id="PF00270">
    <property type="entry name" value="DEAD"/>
    <property type="match status" value="1"/>
</dbReference>
<dbReference type="CDD" id="cd19367">
    <property type="entry name" value="TenA_C_ScTHI20-like"/>
    <property type="match status" value="1"/>
</dbReference>
<dbReference type="SMART" id="SM00490">
    <property type="entry name" value="HELICc"/>
    <property type="match status" value="1"/>
</dbReference>
<dbReference type="PROSITE" id="PS51195">
    <property type="entry name" value="Q_MOTIF"/>
    <property type="match status" value="1"/>
</dbReference>
<evidence type="ECO:0000256" key="8">
    <source>
        <dbReference type="ARBA" id="ARBA00047984"/>
    </source>
</evidence>
<dbReference type="Gene3D" id="1.20.910.10">
    <property type="entry name" value="Heme oxygenase-like"/>
    <property type="match status" value="1"/>
</dbReference>
<dbReference type="InterPro" id="IPR000629">
    <property type="entry name" value="RNA-helicase_DEAD-box_CS"/>
</dbReference>
<dbReference type="NCBIfam" id="TIGR00097">
    <property type="entry name" value="HMP-P_kinase"/>
    <property type="match status" value="1"/>
</dbReference>
<dbReference type="InterPro" id="IPR013749">
    <property type="entry name" value="PM/HMP-P_kinase-1"/>
</dbReference>
<dbReference type="GO" id="GO:0005634">
    <property type="term" value="C:nucleus"/>
    <property type="evidence" value="ECO:0007669"/>
    <property type="project" value="UniProtKB-SubCell"/>
</dbReference>
<proteinExistence type="predicted"/>
<dbReference type="PROSITE" id="PS51194">
    <property type="entry name" value="HELICASE_CTER"/>
    <property type="match status" value="1"/>
</dbReference>
<feature type="region of interest" description="Disordered" evidence="10">
    <location>
        <begin position="1069"/>
        <end position="1113"/>
    </location>
</feature>
<dbReference type="FunFam" id="1.20.910.10:FF:000003">
    <property type="entry name" value="Hydroxymethylpyrimidine/phosphomethylpyrimidine kinase THI20"/>
    <property type="match status" value="1"/>
</dbReference>
<dbReference type="EMBL" id="QGMI01000004">
    <property type="protein sequence ID" value="TVY49913.1"/>
    <property type="molecule type" value="Genomic_DNA"/>
</dbReference>
<dbReference type="GO" id="GO:0003724">
    <property type="term" value="F:RNA helicase activity"/>
    <property type="evidence" value="ECO:0007669"/>
    <property type="project" value="UniProtKB-EC"/>
</dbReference>
<dbReference type="InterPro" id="IPR004399">
    <property type="entry name" value="HMP/HMP-P_kinase_dom"/>
</dbReference>
<evidence type="ECO:0000259" key="13">
    <source>
        <dbReference type="PROSITE" id="PS51195"/>
    </source>
</evidence>
<sequence length="1113" mass="119294">MGKGRILVIAGSDSSGGAGLEADQKVIAAHGCYAMTATTALTAQNTLGVVDIHHTPSDFVGKLIDACISDIGVDVVKTGMLASAETIEVVAKSLQKHHVKTLVIDPVMVSTSGSQLLPPKAVCELRTLLLPHATILTPNVPEAKLLLSDAGKPAEDPKNVADLIEIAKSVQSLGPKYVLVKGGHLPFKKDGTVAKTDEERELMIDILYGEGELTRIESAYQKSKNTHGTGCSMASAIASNLGNGQEMAQAVKGACRYVEAGIKTAADLGHGNGPINHFHSTYTLPFAPGRFVEYLLDRPDVKKAWREHTHHDFVAGLADGSLPVDSFKYYLVQDYLYLVQFARANALAGYKAKTMEDIAAAAKIVSHIHHEMSLHIEYCEGFGMTKKDIEATEESQACTAYTRYVLDIGQAEDWLALQVSMAPCLIGYGEIAKRLHADPKTKRDGNIYWKWIENYVADDYSEAVQIGSALLERHVVLQSPSRIEELAKIFIHATRTDGDWLLGYGRKPNIGVPDSDIYSCPLFRPKQISNMSYGGGGYGGSRGGGGGGGGGGYSNGYDSHGSRGNYSSGYSNGSRGGSNGYSGGGGGGYGGGGGGSVNGYSGGGGGYGGGGGGRGGFGGGAGGDRMSNLGDGLQKQSWDLNEMPKFDKSFYKEDPLVTNRSEADVLKFRKEHSIAVQGNDVPRPVETFDEAGFPPYVMSEVKAQGFPAPTAIQSQGWPMALSGRDVVGIAETGSGKTLTYCLPAIVHINAQPLLAQGDGPIVLVLAPTRELAVQIQQEITKFGKSSRIRNTCVYGGVPKGGQIRDLAKGVEVCIATPGRLIDMLESGKTNLRRVTYLVLDEADRMLDMGFEPQIRKILGQIRPDRQTCMWSATWPKEVRALASDYLTDFIQVNIGSLELSANHRITQIVEVVSEFEKRDKMTKHLENIMEDKDNKILIFTGTKRVADDITRFLRQDGWPALSIHGDKQQNERDWVLNEFKTGKSPIMVATDVASRGIDVRNITHVFNYDYPNNSEDYIHRIGRTGRAGANGTAITLFTTDNQKQARDLVSVLTEAKQQIDPRLAEMTRYGGGGGGGRYGGGGGGYRGGRGGGRGGGGGFTSSNSAPLGGSRRW</sequence>
<comment type="caution">
    <text evidence="14">The sequence shown here is derived from an EMBL/GenBank/DDBJ whole genome shotgun (WGS) entry which is preliminary data.</text>
</comment>
<dbReference type="SMART" id="SM00487">
    <property type="entry name" value="DEXDc"/>
    <property type="match status" value="1"/>
</dbReference>
<dbReference type="SUPFAM" id="SSF48613">
    <property type="entry name" value="Heme oxygenase-like"/>
    <property type="match status" value="1"/>
</dbReference>
<dbReference type="FunFam" id="3.40.1190.20:FF:000034">
    <property type="entry name" value="Putative hydroxymethylpyrimidine/ phosphomethylpyrimidine kinase 2"/>
    <property type="match status" value="1"/>
</dbReference>
<dbReference type="PANTHER" id="PTHR47958">
    <property type="entry name" value="ATP-DEPENDENT RNA HELICASE DBP3"/>
    <property type="match status" value="1"/>
</dbReference>
<feature type="domain" description="DEAD-box RNA helicase Q" evidence="13">
    <location>
        <begin position="686"/>
        <end position="714"/>
    </location>
</feature>
<dbReference type="FunFam" id="3.40.50.300:FF:000008">
    <property type="entry name" value="ATP-dependent RNA helicase RhlB"/>
    <property type="match status" value="1"/>
</dbReference>
<comment type="catalytic activity">
    <reaction evidence="8">
        <text>ATP + H2O = ADP + phosphate + H(+)</text>
        <dbReference type="Rhea" id="RHEA:13065"/>
        <dbReference type="ChEBI" id="CHEBI:15377"/>
        <dbReference type="ChEBI" id="CHEBI:15378"/>
        <dbReference type="ChEBI" id="CHEBI:30616"/>
        <dbReference type="ChEBI" id="CHEBI:43474"/>
        <dbReference type="ChEBI" id="CHEBI:456216"/>
        <dbReference type="EC" id="3.6.4.13"/>
    </reaction>
</comment>
<keyword evidence="7" id="KW-0539">Nucleus</keyword>
<keyword evidence="6" id="KW-0067">ATP-binding</keyword>
<dbReference type="NCBIfam" id="TIGR04306">
    <property type="entry name" value="salvage_TenA"/>
    <property type="match status" value="1"/>
</dbReference>
<dbReference type="Pfam" id="PF08543">
    <property type="entry name" value="Phos_pyr_kin"/>
    <property type="match status" value="1"/>
</dbReference>
<evidence type="ECO:0000256" key="3">
    <source>
        <dbReference type="ARBA" id="ARBA00022741"/>
    </source>
</evidence>
<dbReference type="InterPro" id="IPR027417">
    <property type="entry name" value="P-loop_NTPase"/>
</dbReference>
<dbReference type="SUPFAM" id="SSF52540">
    <property type="entry name" value="P-loop containing nucleoside triphosphate hydrolases"/>
    <property type="match status" value="1"/>
</dbReference>
<reference evidence="14 15" key="1">
    <citation type="submission" date="2018-05" db="EMBL/GenBank/DDBJ databases">
        <title>Genome sequencing and assembly of the regulated plant pathogen Lachnellula willkommii and related sister species for the development of diagnostic species identification markers.</title>
        <authorList>
            <person name="Giroux E."/>
            <person name="Bilodeau G."/>
        </authorList>
    </citation>
    <scope>NUCLEOTIDE SEQUENCE [LARGE SCALE GENOMIC DNA]</scope>
    <source>
        <strain evidence="14 15">CBS 160.35</strain>
    </source>
</reference>
<evidence type="ECO:0000259" key="12">
    <source>
        <dbReference type="PROSITE" id="PS51194"/>
    </source>
</evidence>
<evidence type="ECO:0000313" key="15">
    <source>
        <dbReference type="Proteomes" id="UP000443090"/>
    </source>
</evidence>
<dbReference type="InterPro" id="IPR016084">
    <property type="entry name" value="Haem_Oase-like_multi-hlx"/>
</dbReference>
<dbReference type="EC" id="3.6.4.13" evidence="2"/>
<dbReference type="CDD" id="cd17966">
    <property type="entry name" value="DEADc_DDX5_DDX17"/>
    <property type="match status" value="1"/>
</dbReference>
<dbReference type="InterPro" id="IPR001650">
    <property type="entry name" value="Helicase_C-like"/>
</dbReference>
<dbReference type="Pfam" id="PF03070">
    <property type="entry name" value="TENA_THI-4"/>
    <property type="match status" value="1"/>
</dbReference>
<keyword evidence="4" id="KW-0378">Hydrolase</keyword>
<dbReference type="GO" id="GO:0009228">
    <property type="term" value="P:thiamine biosynthetic process"/>
    <property type="evidence" value="ECO:0007669"/>
    <property type="project" value="InterPro"/>
</dbReference>
<keyword evidence="3" id="KW-0547">Nucleotide-binding</keyword>
<evidence type="ECO:0000256" key="6">
    <source>
        <dbReference type="ARBA" id="ARBA00022840"/>
    </source>
</evidence>
<dbReference type="Pfam" id="PF00271">
    <property type="entry name" value="Helicase_C"/>
    <property type="match status" value="1"/>
</dbReference>
<dbReference type="PROSITE" id="PS00039">
    <property type="entry name" value="DEAD_ATP_HELICASE"/>
    <property type="match status" value="1"/>
</dbReference>
<dbReference type="CDD" id="cd18787">
    <property type="entry name" value="SF2_C_DEAD"/>
    <property type="match status" value="1"/>
</dbReference>
<dbReference type="GO" id="GO:0005524">
    <property type="term" value="F:ATP binding"/>
    <property type="evidence" value="ECO:0007669"/>
    <property type="project" value="UniProtKB-KW"/>
</dbReference>
<evidence type="ECO:0000256" key="4">
    <source>
        <dbReference type="ARBA" id="ARBA00022801"/>
    </source>
</evidence>
<evidence type="ECO:0000256" key="7">
    <source>
        <dbReference type="ARBA" id="ARBA00023242"/>
    </source>
</evidence>
<gene>
    <name evidence="14" type="primary">dbp2</name>
    <name evidence="14" type="ORF">LOCC1_G000178</name>
</gene>
<dbReference type="OrthoDB" id="10028886at2759"/>
<dbReference type="InterPro" id="IPR014001">
    <property type="entry name" value="Helicase_ATP-bd"/>
</dbReference>
<feature type="short sequence motif" description="Q motif" evidence="9">
    <location>
        <begin position="686"/>
        <end position="714"/>
    </location>
</feature>
<evidence type="ECO:0000313" key="14">
    <source>
        <dbReference type="EMBL" id="TVY49913.1"/>
    </source>
</evidence>
<evidence type="ECO:0000256" key="1">
    <source>
        <dbReference type="ARBA" id="ARBA00004123"/>
    </source>
</evidence>
<protein>
    <recommendedName>
        <fullName evidence="2">RNA helicase</fullName>
        <ecNumber evidence="2">3.6.4.13</ecNumber>
    </recommendedName>
</protein>
<dbReference type="FunFam" id="3.40.50.300:FF:000079">
    <property type="entry name" value="probable ATP-dependent RNA helicase DDX17"/>
    <property type="match status" value="1"/>
</dbReference>
<evidence type="ECO:0000259" key="11">
    <source>
        <dbReference type="PROSITE" id="PS51192"/>
    </source>
</evidence>
<dbReference type="InterPro" id="IPR004305">
    <property type="entry name" value="Thiaminase-2/PQQC"/>
</dbReference>
<feature type="domain" description="Helicase ATP-binding" evidence="11">
    <location>
        <begin position="717"/>
        <end position="892"/>
    </location>
</feature>